<gene>
    <name evidence="2" type="ORF">EJ04DRAFT_513406</name>
</gene>
<feature type="chain" id="PRO_5040462998" evidence="1">
    <location>
        <begin position="18"/>
        <end position="275"/>
    </location>
</feature>
<accession>A0A9P4UYH3</accession>
<name>A0A9P4UYH3_9PLEO</name>
<comment type="caution">
    <text evidence="2">The sequence shown here is derived from an EMBL/GenBank/DDBJ whole genome shotgun (WGS) entry which is preliminary data.</text>
</comment>
<reference evidence="2" key="1">
    <citation type="journal article" date="2020" name="Stud. Mycol.">
        <title>101 Dothideomycetes genomes: a test case for predicting lifestyles and emergence of pathogens.</title>
        <authorList>
            <person name="Haridas S."/>
            <person name="Albert R."/>
            <person name="Binder M."/>
            <person name="Bloem J."/>
            <person name="Labutti K."/>
            <person name="Salamov A."/>
            <person name="Andreopoulos B."/>
            <person name="Baker S."/>
            <person name="Barry K."/>
            <person name="Bills G."/>
            <person name="Bluhm B."/>
            <person name="Cannon C."/>
            <person name="Castanera R."/>
            <person name="Culley D."/>
            <person name="Daum C."/>
            <person name="Ezra D."/>
            <person name="Gonzalez J."/>
            <person name="Henrissat B."/>
            <person name="Kuo A."/>
            <person name="Liang C."/>
            <person name="Lipzen A."/>
            <person name="Lutzoni F."/>
            <person name="Magnuson J."/>
            <person name="Mondo S."/>
            <person name="Nolan M."/>
            <person name="Ohm R."/>
            <person name="Pangilinan J."/>
            <person name="Park H.-J."/>
            <person name="Ramirez L."/>
            <person name="Alfaro M."/>
            <person name="Sun H."/>
            <person name="Tritt A."/>
            <person name="Yoshinaga Y."/>
            <person name="Zwiers L.-H."/>
            <person name="Turgeon B."/>
            <person name="Goodwin S."/>
            <person name="Spatafora J."/>
            <person name="Crous P."/>
            <person name="Grigoriev I."/>
        </authorList>
    </citation>
    <scope>NUCLEOTIDE SEQUENCE</scope>
    <source>
        <strain evidence="2">CBS 125425</strain>
    </source>
</reference>
<evidence type="ECO:0000313" key="2">
    <source>
        <dbReference type="EMBL" id="KAF2733197.1"/>
    </source>
</evidence>
<keyword evidence="1" id="KW-0732">Signal</keyword>
<dbReference type="PANTHER" id="PTHR39599">
    <property type="entry name" value="GPI-ANCHORED PROTEIN (EUROFUNG)-RELATED-RELATED"/>
    <property type="match status" value="1"/>
</dbReference>
<sequence>MRNVLIVLFALFAIALATPNFAAFVEPILGESPAQNNETLGDDGSLELVKRQSGCDTGYSACTNLNNPGLCCRTNQVCSADGAGHIACCPLNNACTGTINPVGGGASATPTSSGAVGLTSTTTTSDPFGTATSTATGTSFIQVTGSAPHSMVPNSYYPFAAIPTTYLSAAACSSAYTSCSEEAVSCTAALANGRQGVTVSAPNGGATVTAIVSLGSASASSICESLSSLGCSGLNVQACTVYGNGGGSGAGRNLCGDWYGMGAGVAVGLAGQLLR</sequence>
<dbReference type="OrthoDB" id="5410926at2759"/>
<evidence type="ECO:0000256" key="1">
    <source>
        <dbReference type="SAM" id="SignalP"/>
    </source>
</evidence>
<dbReference type="Proteomes" id="UP000799444">
    <property type="component" value="Unassembled WGS sequence"/>
</dbReference>
<proteinExistence type="predicted"/>
<keyword evidence="3" id="KW-1185">Reference proteome</keyword>
<organism evidence="2 3">
    <name type="scientific">Polyplosphaeria fusca</name>
    <dbReference type="NCBI Taxonomy" id="682080"/>
    <lineage>
        <taxon>Eukaryota</taxon>
        <taxon>Fungi</taxon>
        <taxon>Dikarya</taxon>
        <taxon>Ascomycota</taxon>
        <taxon>Pezizomycotina</taxon>
        <taxon>Dothideomycetes</taxon>
        <taxon>Pleosporomycetidae</taxon>
        <taxon>Pleosporales</taxon>
        <taxon>Tetraplosphaeriaceae</taxon>
        <taxon>Polyplosphaeria</taxon>
    </lineage>
</organism>
<dbReference type="AlphaFoldDB" id="A0A9P4UYH3"/>
<dbReference type="PANTHER" id="PTHR39599:SF1">
    <property type="entry name" value="GPI-ANCHORED PROTEIN (EUROFUNG)"/>
    <property type="match status" value="1"/>
</dbReference>
<protein>
    <submittedName>
        <fullName evidence="2">Uncharacterized protein</fullName>
    </submittedName>
</protein>
<evidence type="ECO:0000313" key="3">
    <source>
        <dbReference type="Proteomes" id="UP000799444"/>
    </source>
</evidence>
<feature type="signal peptide" evidence="1">
    <location>
        <begin position="1"/>
        <end position="17"/>
    </location>
</feature>
<dbReference type="EMBL" id="ML996165">
    <property type="protein sequence ID" value="KAF2733197.1"/>
    <property type="molecule type" value="Genomic_DNA"/>
</dbReference>